<evidence type="ECO:0000313" key="2">
    <source>
        <dbReference type="EMBL" id="EGK73631.1"/>
    </source>
</evidence>
<name>F5R7R4_METUF</name>
<proteinExistence type="predicted"/>
<protein>
    <submittedName>
        <fullName evidence="2">Uncharacterized protein</fullName>
    </submittedName>
</protein>
<feature type="compositionally biased region" description="Basic residues" evidence="1">
    <location>
        <begin position="96"/>
        <end position="120"/>
    </location>
</feature>
<dbReference type="EMBL" id="AFHG01000028">
    <property type="protein sequence ID" value="EGK73631.1"/>
    <property type="molecule type" value="Genomic_DNA"/>
</dbReference>
<dbReference type="Proteomes" id="UP000005019">
    <property type="component" value="Unassembled WGS sequence"/>
</dbReference>
<organism evidence="2 3">
    <name type="scientific">Methyloversatilis universalis (strain ATCC BAA-1314 / DSM 25237 / JCM 13912 / CCUG 52030 / FAM5)</name>
    <dbReference type="NCBI Taxonomy" id="1000565"/>
    <lineage>
        <taxon>Bacteria</taxon>
        <taxon>Pseudomonadati</taxon>
        <taxon>Pseudomonadota</taxon>
        <taxon>Betaproteobacteria</taxon>
        <taxon>Nitrosomonadales</taxon>
        <taxon>Sterolibacteriaceae</taxon>
        <taxon>Methyloversatilis</taxon>
    </lineage>
</organism>
<keyword evidence="3" id="KW-1185">Reference proteome</keyword>
<dbReference type="AlphaFoldDB" id="F5R7R4"/>
<reference evidence="2 3" key="1">
    <citation type="journal article" date="2011" name="J. Bacteriol.">
        <title>Genome sequence of Methyloversatilis universalis FAM5T, a methylotrophic representative of the order Rhodocyclales.</title>
        <authorList>
            <person name="Kittichotirat W."/>
            <person name="Good N.M."/>
            <person name="Hall R."/>
            <person name="Bringel F."/>
            <person name="Lajus A."/>
            <person name="Medigue C."/>
            <person name="Smalley N.E."/>
            <person name="Beck D."/>
            <person name="Bumgarner R."/>
            <person name="Vuilleumier S."/>
            <person name="Kalyuzhnaya M.G."/>
        </authorList>
    </citation>
    <scope>NUCLEOTIDE SEQUENCE [LARGE SCALE GENOMIC DNA]</scope>
    <source>
        <strain evidence="3">ATCC BAA-1314 / JCM 13912 / FAM5</strain>
    </source>
</reference>
<comment type="caution">
    <text evidence="2">The sequence shown here is derived from an EMBL/GenBank/DDBJ whole genome shotgun (WGS) entry which is preliminary data.</text>
</comment>
<sequence>MDSTSAPPVAEGLFETTHDVRPVRNTSRREGLTCSHSRLRVDDPNGTRTALAARMPDPYARTIGGWLRHTTELMKTHPRHAVTSVSEEHTSTTGRMQRRSSVRVRERQTHRRAGKGRRRCERFDKGDA</sequence>
<gene>
    <name evidence="2" type="ORF">METUNv1_00262</name>
</gene>
<evidence type="ECO:0000256" key="1">
    <source>
        <dbReference type="SAM" id="MobiDB-lite"/>
    </source>
</evidence>
<feature type="region of interest" description="Disordered" evidence="1">
    <location>
        <begin position="78"/>
        <end position="128"/>
    </location>
</feature>
<accession>F5R7R4</accession>
<evidence type="ECO:0000313" key="3">
    <source>
        <dbReference type="Proteomes" id="UP000005019"/>
    </source>
</evidence>